<name>A0ABU7KQV0_9ACTN</name>
<reference evidence="1 2" key="1">
    <citation type="submission" date="2023-07" db="EMBL/GenBank/DDBJ databases">
        <authorList>
            <person name="Girao M."/>
            <person name="Carvalho M.F."/>
        </authorList>
    </citation>
    <scope>NUCLEOTIDE SEQUENCE [LARGE SCALE GENOMIC DNA]</scope>
    <source>
        <strain evidence="1 2">66/93</strain>
    </source>
</reference>
<evidence type="ECO:0000313" key="1">
    <source>
        <dbReference type="EMBL" id="MEE2051670.1"/>
    </source>
</evidence>
<evidence type="ECO:0008006" key="3">
    <source>
        <dbReference type="Google" id="ProtNLM"/>
    </source>
</evidence>
<sequence length="96" mass="10348">MTITLCGSVAHPELLVAADRALTLAGHAVLAPLPMGRPVTEAEMVELTDTHHRKIDMSDLVVVVRKPDGTIGNAVRSEIAYAESVGVKVKYWEEKA</sequence>
<protein>
    <recommendedName>
        <fullName evidence="3">DUF4406 domain-containing protein</fullName>
    </recommendedName>
</protein>
<proteinExistence type="predicted"/>
<dbReference type="EMBL" id="JAUUCC010000033">
    <property type="protein sequence ID" value="MEE2051670.1"/>
    <property type="molecule type" value="Genomic_DNA"/>
</dbReference>
<accession>A0ABU7KQV0</accession>
<dbReference type="RefSeq" id="WP_330158732.1">
    <property type="nucleotide sequence ID" value="NZ_BAAAJA010000041.1"/>
</dbReference>
<comment type="caution">
    <text evidence="1">The sequence shown here is derived from an EMBL/GenBank/DDBJ whole genome shotgun (WGS) entry which is preliminary data.</text>
</comment>
<gene>
    <name evidence="1" type="ORF">Q8A49_14315</name>
</gene>
<organism evidence="1 2">
    <name type="scientific">Nocardiopsis tropica</name>
    <dbReference type="NCBI Taxonomy" id="109330"/>
    <lineage>
        <taxon>Bacteria</taxon>
        <taxon>Bacillati</taxon>
        <taxon>Actinomycetota</taxon>
        <taxon>Actinomycetes</taxon>
        <taxon>Streptosporangiales</taxon>
        <taxon>Nocardiopsidaceae</taxon>
        <taxon>Nocardiopsis</taxon>
    </lineage>
</organism>
<dbReference type="Proteomes" id="UP001348641">
    <property type="component" value="Unassembled WGS sequence"/>
</dbReference>
<evidence type="ECO:0000313" key="2">
    <source>
        <dbReference type="Proteomes" id="UP001348641"/>
    </source>
</evidence>